<keyword evidence="4" id="KW-1185">Reference proteome</keyword>
<sequence length="137" mass="14737">MKWYLTAAIAGVLATGQAHAGDDLDVTMRMVLDDQDLTQSVVREIQLPEPPVADQVAPSARDNAGSGLESAQDARDQGRAFGQEMSDHARESANMAKDLPDKPDVPSANPERPERPDLPAAVDEIRDKLPEVARPGD</sequence>
<dbReference type="Proteomes" id="UP001596055">
    <property type="component" value="Unassembled WGS sequence"/>
</dbReference>
<proteinExistence type="predicted"/>
<evidence type="ECO:0000313" key="4">
    <source>
        <dbReference type="Proteomes" id="UP001596055"/>
    </source>
</evidence>
<protein>
    <submittedName>
        <fullName evidence="3">Uncharacterized protein</fullName>
    </submittedName>
</protein>
<dbReference type="RefSeq" id="WP_248159418.1">
    <property type="nucleotide sequence ID" value="NZ_JAKZAJ010000004.1"/>
</dbReference>
<feature type="compositionally biased region" description="Basic and acidic residues" evidence="1">
    <location>
        <begin position="111"/>
        <end position="137"/>
    </location>
</feature>
<evidence type="ECO:0000256" key="1">
    <source>
        <dbReference type="SAM" id="MobiDB-lite"/>
    </source>
</evidence>
<organism evidence="3 4">
    <name type="scientific">Marinobacter koreensis</name>
    <dbReference type="NCBI Taxonomy" id="335974"/>
    <lineage>
        <taxon>Bacteria</taxon>
        <taxon>Pseudomonadati</taxon>
        <taxon>Pseudomonadota</taxon>
        <taxon>Gammaproteobacteria</taxon>
        <taxon>Pseudomonadales</taxon>
        <taxon>Marinobacteraceae</taxon>
        <taxon>Marinobacter</taxon>
    </lineage>
</organism>
<feature type="region of interest" description="Disordered" evidence="1">
    <location>
        <begin position="46"/>
        <end position="137"/>
    </location>
</feature>
<reference evidence="4" key="1">
    <citation type="journal article" date="2019" name="Int. J. Syst. Evol. Microbiol.">
        <title>The Global Catalogue of Microorganisms (GCM) 10K type strain sequencing project: providing services to taxonomists for standard genome sequencing and annotation.</title>
        <authorList>
            <consortium name="The Broad Institute Genomics Platform"/>
            <consortium name="The Broad Institute Genome Sequencing Center for Infectious Disease"/>
            <person name="Wu L."/>
            <person name="Ma J."/>
        </authorList>
    </citation>
    <scope>NUCLEOTIDE SEQUENCE [LARGE SCALE GENOMIC DNA]</scope>
    <source>
        <strain evidence="4">CGMCC 4.1799</strain>
    </source>
</reference>
<feature type="chain" id="PRO_5045653477" evidence="2">
    <location>
        <begin position="21"/>
        <end position="137"/>
    </location>
</feature>
<evidence type="ECO:0000313" key="3">
    <source>
        <dbReference type="EMBL" id="MFC5546867.1"/>
    </source>
</evidence>
<evidence type="ECO:0000256" key="2">
    <source>
        <dbReference type="SAM" id="SignalP"/>
    </source>
</evidence>
<keyword evidence="2" id="KW-0732">Signal</keyword>
<accession>A0ABW0RPV2</accession>
<dbReference type="EMBL" id="JBHSNL010000006">
    <property type="protein sequence ID" value="MFC5546867.1"/>
    <property type="molecule type" value="Genomic_DNA"/>
</dbReference>
<comment type="caution">
    <text evidence="3">The sequence shown here is derived from an EMBL/GenBank/DDBJ whole genome shotgun (WGS) entry which is preliminary data.</text>
</comment>
<gene>
    <name evidence="3" type="ORF">ACFPQA_17510</name>
</gene>
<name>A0ABW0RPV2_9GAMM</name>
<feature type="signal peptide" evidence="2">
    <location>
        <begin position="1"/>
        <end position="20"/>
    </location>
</feature>